<evidence type="ECO:0000256" key="3">
    <source>
        <dbReference type="PIRSR" id="PIRSR607837-1"/>
    </source>
</evidence>
<dbReference type="InterPro" id="IPR034660">
    <property type="entry name" value="DinB/YfiT-like"/>
</dbReference>
<dbReference type="EMBL" id="QVTE01000040">
    <property type="protein sequence ID" value="RFU67707.1"/>
    <property type="molecule type" value="Genomic_DNA"/>
</dbReference>
<dbReference type="SUPFAM" id="SSF109854">
    <property type="entry name" value="DinB/YfiT-like putative metalloenzymes"/>
    <property type="match status" value="1"/>
</dbReference>
<organism evidence="4 5">
    <name type="scientific">Peribacillus saganii</name>
    <dbReference type="NCBI Taxonomy" id="2303992"/>
    <lineage>
        <taxon>Bacteria</taxon>
        <taxon>Bacillati</taxon>
        <taxon>Bacillota</taxon>
        <taxon>Bacilli</taxon>
        <taxon>Bacillales</taxon>
        <taxon>Bacillaceae</taxon>
        <taxon>Peribacillus</taxon>
    </lineage>
</organism>
<reference evidence="4 5" key="1">
    <citation type="submission" date="2018-08" db="EMBL/GenBank/DDBJ databases">
        <title>Bacillus chawlae sp. nov., Bacillus glennii sp. nov., and Bacillus saganii sp. nov. Isolated from the Vehicle Assembly Building at Kennedy Space Center where the Viking Spacecraft were Assembled.</title>
        <authorList>
            <person name="Seuylemezian A."/>
            <person name="Vaishampayan P."/>
        </authorList>
    </citation>
    <scope>NUCLEOTIDE SEQUENCE [LARGE SCALE GENOMIC DNA]</scope>
    <source>
        <strain evidence="4 5">V47-23a</strain>
    </source>
</reference>
<dbReference type="PANTHER" id="PTHR37302">
    <property type="entry name" value="SLR1116 PROTEIN"/>
    <property type="match status" value="1"/>
</dbReference>
<comment type="caution">
    <text evidence="4">The sequence shown here is derived from an EMBL/GenBank/DDBJ whole genome shotgun (WGS) entry which is preliminary data.</text>
</comment>
<keyword evidence="2 3" id="KW-0479">Metal-binding</keyword>
<evidence type="ECO:0000313" key="5">
    <source>
        <dbReference type="Proteomes" id="UP000264541"/>
    </source>
</evidence>
<feature type="binding site" evidence="3">
    <location>
        <position position="134"/>
    </location>
    <ligand>
        <name>a divalent metal cation</name>
        <dbReference type="ChEBI" id="CHEBI:60240"/>
    </ligand>
</feature>
<evidence type="ECO:0000256" key="2">
    <source>
        <dbReference type="ARBA" id="ARBA00022723"/>
    </source>
</evidence>
<dbReference type="InterPro" id="IPR007837">
    <property type="entry name" value="DinB"/>
</dbReference>
<name>A0A372LLG4_9BACI</name>
<comment type="similarity">
    <text evidence="1">Belongs to the DinB family.</text>
</comment>
<dbReference type="PANTHER" id="PTHR37302:SF1">
    <property type="entry name" value="PROTEIN DINB"/>
    <property type="match status" value="1"/>
</dbReference>
<dbReference type="AlphaFoldDB" id="A0A372LLG4"/>
<proteinExistence type="inferred from homology"/>
<protein>
    <submittedName>
        <fullName evidence="4">Damage-inducible protein DinB</fullName>
    </submittedName>
</protein>
<keyword evidence="5" id="KW-1185">Reference proteome</keyword>
<evidence type="ECO:0000313" key="4">
    <source>
        <dbReference type="EMBL" id="RFU67707.1"/>
    </source>
</evidence>
<accession>A0A372LLG4</accession>
<feature type="binding site" evidence="3">
    <location>
        <position position="56"/>
    </location>
    <ligand>
        <name>a divalent metal cation</name>
        <dbReference type="ChEBI" id="CHEBI:60240"/>
    </ligand>
</feature>
<dbReference type="Pfam" id="PF05163">
    <property type="entry name" value="DinB"/>
    <property type="match status" value="1"/>
</dbReference>
<dbReference type="Gene3D" id="1.20.120.450">
    <property type="entry name" value="dinb family like domain"/>
    <property type="match status" value="1"/>
</dbReference>
<dbReference type="GO" id="GO:0046872">
    <property type="term" value="F:metal ion binding"/>
    <property type="evidence" value="ECO:0007669"/>
    <property type="project" value="UniProtKB-KW"/>
</dbReference>
<evidence type="ECO:0000256" key="1">
    <source>
        <dbReference type="ARBA" id="ARBA00008635"/>
    </source>
</evidence>
<sequence>MVSDTGGNIVANTKLLFSYHNWATNRLLDFIADNSPEVFNEGVESVFSSIGETFSHIYTVDQLWFNRITRTEGGAAPAVFTDANDAKNEINKLYQLMEDFLKDADLSKKIAYKNSAGTEFQNKTDDIFIHLTNHGTYHRGNITAMLWELGKKSISTDYIFYLREIGKHDPCFTNL</sequence>
<dbReference type="Proteomes" id="UP000264541">
    <property type="component" value="Unassembled WGS sequence"/>
</dbReference>
<gene>
    <name evidence="4" type="ORF">D0469_14280</name>
</gene>
<feature type="binding site" evidence="3">
    <location>
        <position position="138"/>
    </location>
    <ligand>
        <name>a divalent metal cation</name>
        <dbReference type="ChEBI" id="CHEBI:60240"/>
    </ligand>
</feature>